<comment type="caution">
    <text evidence="3">The sequence shown here is derived from an EMBL/GenBank/DDBJ whole genome shotgun (WGS) entry which is preliminary data.</text>
</comment>
<evidence type="ECO:0000256" key="1">
    <source>
        <dbReference type="SAM" id="Coils"/>
    </source>
</evidence>
<evidence type="ECO:0000313" key="3">
    <source>
        <dbReference type="EMBL" id="PON50132.1"/>
    </source>
</evidence>
<dbReference type="EMBL" id="JXTC01000490">
    <property type="protein sequence ID" value="PON50132.1"/>
    <property type="molecule type" value="Genomic_DNA"/>
</dbReference>
<proteinExistence type="predicted"/>
<dbReference type="Proteomes" id="UP000237000">
    <property type="component" value="Unassembled WGS sequence"/>
</dbReference>
<gene>
    <name evidence="3" type="ORF">TorRG33x02_315550</name>
</gene>
<evidence type="ECO:0000256" key="2">
    <source>
        <dbReference type="SAM" id="MobiDB-lite"/>
    </source>
</evidence>
<feature type="compositionally biased region" description="Polar residues" evidence="2">
    <location>
        <begin position="87"/>
        <end position="102"/>
    </location>
</feature>
<feature type="region of interest" description="Disordered" evidence="2">
    <location>
        <begin position="77"/>
        <end position="106"/>
    </location>
</feature>
<evidence type="ECO:0000313" key="4">
    <source>
        <dbReference type="Proteomes" id="UP000237000"/>
    </source>
</evidence>
<organism evidence="3 4">
    <name type="scientific">Trema orientale</name>
    <name type="common">Charcoal tree</name>
    <name type="synonym">Celtis orientalis</name>
    <dbReference type="NCBI Taxonomy" id="63057"/>
    <lineage>
        <taxon>Eukaryota</taxon>
        <taxon>Viridiplantae</taxon>
        <taxon>Streptophyta</taxon>
        <taxon>Embryophyta</taxon>
        <taxon>Tracheophyta</taxon>
        <taxon>Spermatophyta</taxon>
        <taxon>Magnoliopsida</taxon>
        <taxon>eudicotyledons</taxon>
        <taxon>Gunneridae</taxon>
        <taxon>Pentapetalae</taxon>
        <taxon>rosids</taxon>
        <taxon>fabids</taxon>
        <taxon>Rosales</taxon>
        <taxon>Cannabaceae</taxon>
        <taxon>Trema</taxon>
    </lineage>
</organism>
<reference evidence="4" key="1">
    <citation type="submission" date="2016-06" db="EMBL/GenBank/DDBJ databases">
        <title>Parallel loss of symbiosis genes in relatives of nitrogen-fixing non-legume Parasponia.</title>
        <authorList>
            <person name="Van Velzen R."/>
            <person name="Holmer R."/>
            <person name="Bu F."/>
            <person name="Rutten L."/>
            <person name="Van Zeijl A."/>
            <person name="Liu W."/>
            <person name="Santuari L."/>
            <person name="Cao Q."/>
            <person name="Sharma T."/>
            <person name="Shen D."/>
            <person name="Roswanjaya Y."/>
            <person name="Wardhani T."/>
            <person name="Kalhor M.S."/>
            <person name="Jansen J."/>
            <person name="Van den Hoogen J."/>
            <person name="Gungor B."/>
            <person name="Hartog M."/>
            <person name="Hontelez J."/>
            <person name="Verver J."/>
            <person name="Yang W.-C."/>
            <person name="Schijlen E."/>
            <person name="Repin R."/>
            <person name="Schilthuizen M."/>
            <person name="Schranz E."/>
            <person name="Heidstra R."/>
            <person name="Miyata K."/>
            <person name="Fedorova E."/>
            <person name="Kohlen W."/>
            <person name="Bisseling T."/>
            <person name="Smit S."/>
            <person name="Geurts R."/>
        </authorList>
    </citation>
    <scope>NUCLEOTIDE SEQUENCE [LARGE SCALE GENOMIC DNA]</scope>
    <source>
        <strain evidence="4">cv. RG33-2</strain>
    </source>
</reference>
<accession>A0A2P5BMV0</accession>
<sequence length="237" mass="27406">MSGQLPRDERLILIAFQLMREWAIRQAEVIDNEIVAQAITIKGLNHQDKEVGSLLTNINFEYTAWYPLKSAPPLKTSEFPLAPPNKTPLSSYPNKRSLNSPSHLDKSPAQRMKLFLKGSMDRMHVACSDQLVEDGRRCSDRDFTALYLEYLSTFMNELMYECMRDLLATAKRYRSKRNTAREEWEQQLKRTNDVENQLGKEKKAKLELERQVGSLKSQLEIIQITVSDEVKKAIIKD</sequence>
<dbReference type="InParanoid" id="A0A2P5BMV0"/>
<protein>
    <submittedName>
        <fullName evidence="3">Uncharacterized protein</fullName>
    </submittedName>
</protein>
<feature type="coiled-coil region" evidence="1">
    <location>
        <begin position="163"/>
        <end position="211"/>
    </location>
</feature>
<dbReference type="AlphaFoldDB" id="A0A2P5BMV0"/>
<keyword evidence="1" id="KW-0175">Coiled coil</keyword>
<keyword evidence="4" id="KW-1185">Reference proteome</keyword>
<name>A0A2P5BMV0_TREOI</name>